<protein>
    <submittedName>
        <fullName evidence="2">Uncharacterized protein</fullName>
    </submittedName>
</protein>
<feature type="chain" id="PRO_5045456402" evidence="1">
    <location>
        <begin position="21"/>
        <end position="71"/>
    </location>
</feature>
<dbReference type="RefSeq" id="WP_380802499.1">
    <property type="nucleotide sequence ID" value="NZ_JBHSFZ010000004.1"/>
</dbReference>
<organism evidence="2 3">
    <name type="scientific">Sphingobium tyrosinilyticum</name>
    <dbReference type="NCBI Taxonomy" id="2715436"/>
    <lineage>
        <taxon>Bacteria</taxon>
        <taxon>Pseudomonadati</taxon>
        <taxon>Pseudomonadota</taxon>
        <taxon>Alphaproteobacteria</taxon>
        <taxon>Sphingomonadales</taxon>
        <taxon>Sphingomonadaceae</taxon>
        <taxon>Sphingobium</taxon>
    </lineage>
</organism>
<evidence type="ECO:0000256" key="1">
    <source>
        <dbReference type="SAM" id="SignalP"/>
    </source>
</evidence>
<evidence type="ECO:0000313" key="3">
    <source>
        <dbReference type="Proteomes" id="UP001595957"/>
    </source>
</evidence>
<keyword evidence="3" id="KW-1185">Reference proteome</keyword>
<keyword evidence="1" id="KW-0732">Signal</keyword>
<evidence type="ECO:0000313" key="2">
    <source>
        <dbReference type="EMBL" id="MFC4593228.1"/>
    </source>
</evidence>
<name>A0ABV9EVP0_9SPHN</name>
<sequence>MIKFFTPALLSLVAATAAQGQQPAATTAATAQYSTEKTDVGALIGNPQTKAIVDKHIPGFSNNPQSTWRAA</sequence>
<gene>
    <name evidence="2" type="ORF">ACFO3E_03320</name>
</gene>
<reference evidence="3" key="1">
    <citation type="journal article" date="2019" name="Int. J. Syst. Evol. Microbiol.">
        <title>The Global Catalogue of Microorganisms (GCM) 10K type strain sequencing project: providing services to taxonomists for standard genome sequencing and annotation.</title>
        <authorList>
            <consortium name="The Broad Institute Genomics Platform"/>
            <consortium name="The Broad Institute Genome Sequencing Center for Infectious Disease"/>
            <person name="Wu L."/>
            <person name="Ma J."/>
        </authorList>
    </citation>
    <scope>NUCLEOTIDE SEQUENCE [LARGE SCALE GENOMIC DNA]</scope>
    <source>
        <strain evidence="3">NBRC 103632</strain>
    </source>
</reference>
<accession>A0ABV9EVP0</accession>
<dbReference type="EMBL" id="JBHSFZ010000004">
    <property type="protein sequence ID" value="MFC4593228.1"/>
    <property type="molecule type" value="Genomic_DNA"/>
</dbReference>
<dbReference type="Proteomes" id="UP001595957">
    <property type="component" value="Unassembled WGS sequence"/>
</dbReference>
<comment type="caution">
    <text evidence="2">The sequence shown here is derived from an EMBL/GenBank/DDBJ whole genome shotgun (WGS) entry which is preliminary data.</text>
</comment>
<proteinExistence type="predicted"/>
<feature type="signal peptide" evidence="1">
    <location>
        <begin position="1"/>
        <end position="20"/>
    </location>
</feature>